<sequence>MEVGSLRKQRIQRNSTKGNELRRIIYHKEFADMVTKFGKYELVHICAIDEPVEGLALFIITYNFIAKESFERFTAVNLDSVEKANVKYVLNETIVVVSIRKQRIQMKYDTRRSALIEARFSVHGPLSQRSTRLKQNLTSPVRNNTNFSYRGI</sequence>
<reference evidence="1" key="1">
    <citation type="submission" date="2022-04" db="EMBL/GenBank/DDBJ databases">
        <title>Carnegiea gigantea Genome sequencing and assembly v2.</title>
        <authorList>
            <person name="Copetti D."/>
            <person name="Sanderson M.J."/>
            <person name="Burquez A."/>
            <person name="Wojciechowski M.F."/>
        </authorList>
    </citation>
    <scope>NUCLEOTIDE SEQUENCE</scope>
    <source>
        <strain evidence="1">SGP5-SGP5p</strain>
        <tissue evidence="1">Aerial part</tissue>
    </source>
</reference>
<comment type="caution">
    <text evidence="1">The sequence shown here is derived from an EMBL/GenBank/DDBJ whole genome shotgun (WGS) entry which is preliminary data.</text>
</comment>
<name>A0A9Q1Q5R1_9CARY</name>
<proteinExistence type="predicted"/>
<dbReference type="EMBL" id="JAKOGI010000836">
    <property type="protein sequence ID" value="KAJ8429988.1"/>
    <property type="molecule type" value="Genomic_DNA"/>
</dbReference>
<gene>
    <name evidence="1" type="ORF">Cgig2_032826</name>
</gene>
<dbReference type="Proteomes" id="UP001153076">
    <property type="component" value="Unassembled WGS sequence"/>
</dbReference>
<protein>
    <submittedName>
        <fullName evidence="1">Uncharacterized protein</fullName>
    </submittedName>
</protein>
<organism evidence="1 2">
    <name type="scientific">Carnegiea gigantea</name>
    <dbReference type="NCBI Taxonomy" id="171969"/>
    <lineage>
        <taxon>Eukaryota</taxon>
        <taxon>Viridiplantae</taxon>
        <taxon>Streptophyta</taxon>
        <taxon>Embryophyta</taxon>
        <taxon>Tracheophyta</taxon>
        <taxon>Spermatophyta</taxon>
        <taxon>Magnoliopsida</taxon>
        <taxon>eudicotyledons</taxon>
        <taxon>Gunneridae</taxon>
        <taxon>Pentapetalae</taxon>
        <taxon>Caryophyllales</taxon>
        <taxon>Cactineae</taxon>
        <taxon>Cactaceae</taxon>
        <taxon>Cactoideae</taxon>
        <taxon>Echinocereeae</taxon>
        <taxon>Carnegiea</taxon>
    </lineage>
</organism>
<dbReference type="AlphaFoldDB" id="A0A9Q1Q5R1"/>
<evidence type="ECO:0000313" key="1">
    <source>
        <dbReference type="EMBL" id="KAJ8429988.1"/>
    </source>
</evidence>
<accession>A0A9Q1Q5R1</accession>
<evidence type="ECO:0000313" key="2">
    <source>
        <dbReference type="Proteomes" id="UP001153076"/>
    </source>
</evidence>
<keyword evidence="2" id="KW-1185">Reference proteome</keyword>